<dbReference type="EMBL" id="AAYG02000032">
    <property type="protein sequence ID" value="EDN76128.1"/>
    <property type="molecule type" value="Genomic_DNA"/>
</dbReference>
<keyword evidence="1" id="KW-0812">Transmembrane</keyword>
<gene>
    <name evidence="2" type="ORF">RUMGNA_03751</name>
</gene>
<evidence type="ECO:0000313" key="3">
    <source>
        <dbReference type="Proteomes" id="UP000004410"/>
    </source>
</evidence>
<keyword evidence="1" id="KW-1133">Transmembrane helix</keyword>
<protein>
    <submittedName>
        <fullName evidence="2">Uncharacterized protein</fullName>
    </submittedName>
</protein>
<comment type="caution">
    <text evidence="2">The sequence shown here is derived from an EMBL/GenBank/DDBJ whole genome shotgun (WGS) entry which is preliminary data.</text>
</comment>
<evidence type="ECO:0000313" key="2">
    <source>
        <dbReference type="EMBL" id="EDN76128.1"/>
    </source>
</evidence>
<evidence type="ECO:0000256" key="1">
    <source>
        <dbReference type="SAM" id="Phobius"/>
    </source>
</evidence>
<keyword evidence="1" id="KW-0472">Membrane</keyword>
<feature type="transmembrane region" description="Helical" evidence="1">
    <location>
        <begin position="44"/>
        <end position="65"/>
    </location>
</feature>
<dbReference type="PaxDb" id="411470-RUMGNA_03751"/>
<reference evidence="2 3" key="1">
    <citation type="submission" date="2007-04" db="EMBL/GenBank/DDBJ databases">
        <authorList>
            <person name="Fulton L."/>
            <person name="Clifton S."/>
            <person name="Fulton B."/>
            <person name="Xu J."/>
            <person name="Minx P."/>
            <person name="Pepin K.H."/>
            <person name="Johnson M."/>
            <person name="Thiruvilangam P."/>
            <person name="Bhonagiri V."/>
            <person name="Nash W.E."/>
            <person name="Mardis E.R."/>
            <person name="Wilson R.K."/>
        </authorList>
    </citation>
    <scope>NUCLEOTIDE SEQUENCE [LARGE SCALE GENOMIC DNA]</scope>
    <source>
        <strain evidence="2 3">ATCC 29149</strain>
    </source>
</reference>
<organism evidence="2 3">
    <name type="scientific">Mediterraneibacter gnavus (strain ATCC 29149 / DSM 114966 / JCM 6515 / VPI C7-9)</name>
    <name type="common">Ruminococcus gnavus</name>
    <dbReference type="NCBI Taxonomy" id="411470"/>
    <lineage>
        <taxon>Bacteria</taxon>
        <taxon>Bacillati</taxon>
        <taxon>Bacillota</taxon>
        <taxon>Clostridia</taxon>
        <taxon>Lachnospirales</taxon>
        <taxon>Lachnospiraceae</taxon>
        <taxon>Mediterraneibacter</taxon>
    </lineage>
</organism>
<dbReference type="Proteomes" id="UP000004410">
    <property type="component" value="Unassembled WGS sequence"/>
</dbReference>
<dbReference type="AlphaFoldDB" id="A7B835"/>
<accession>A7B835</accession>
<name>A7B835_MEDG7</name>
<sequence length="173" mass="20514">MNYSELLQLTKGWGNFKFYCNIISQLRYGVIIIMSKLKKNYRKIIFSALLIIGISYAFSLSPILICRGGIEIGNPTESINNSIDQSYTPDLLKRKYHKPCSFDYFYFLNFKFWQDLNIKQLDIIKSNKQEAVPEKLNPFLYRINQNLPDHSFNFFEVTRENDKWHYSYYVQGG</sequence>
<proteinExistence type="predicted"/>
<reference evidence="2 3" key="2">
    <citation type="submission" date="2007-06" db="EMBL/GenBank/DDBJ databases">
        <title>Draft genome sequence of Ruminococcus gnavus (ATCC 29149).</title>
        <authorList>
            <person name="Sudarsanam P."/>
            <person name="Ley R."/>
            <person name="Guruge J."/>
            <person name="Turnbaugh P.J."/>
            <person name="Mahowald M."/>
            <person name="Liep D."/>
            <person name="Gordon J."/>
        </authorList>
    </citation>
    <scope>NUCLEOTIDE SEQUENCE [LARGE SCALE GENOMIC DNA]</scope>
    <source>
        <strain evidence="2 3">ATCC 29149</strain>
    </source>
</reference>